<evidence type="ECO:0000313" key="2">
    <source>
        <dbReference type="Proteomes" id="UP000789375"/>
    </source>
</evidence>
<reference evidence="1" key="1">
    <citation type="submission" date="2021-06" db="EMBL/GenBank/DDBJ databases">
        <authorList>
            <person name="Kallberg Y."/>
            <person name="Tangrot J."/>
            <person name="Rosling A."/>
        </authorList>
    </citation>
    <scope>NUCLEOTIDE SEQUENCE</scope>
    <source>
        <strain evidence="1">87-6 pot B 2015</strain>
    </source>
</reference>
<organism evidence="1 2">
    <name type="scientific">Funneliformis mosseae</name>
    <name type="common">Endomycorrhizal fungus</name>
    <name type="synonym">Glomus mosseae</name>
    <dbReference type="NCBI Taxonomy" id="27381"/>
    <lineage>
        <taxon>Eukaryota</taxon>
        <taxon>Fungi</taxon>
        <taxon>Fungi incertae sedis</taxon>
        <taxon>Mucoromycota</taxon>
        <taxon>Glomeromycotina</taxon>
        <taxon>Glomeromycetes</taxon>
        <taxon>Glomerales</taxon>
        <taxon>Glomeraceae</taxon>
        <taxon>Funneliformis</taxon>
    </lineage>
</organism>
<evidence type="ECO:0000313" key="1">
    <source>
        <dbReference type="EMBL" id="CAG8447940.1"/>
    </source>
</evidence>
<protein>
    <submittedName>
        <fullName evidence="1">5704_t:CDS:1</fullName>
    </submittedName>
</protein>
<dbReference type="AlphaFoldDB" id="A0A9N8YUP5"/>
<dbReference type="Proteomes" id="UP000789375">
    <property type="component" value="Unassembled WGS sequence"/>
</dbReference>
<sequence>MPSVELLLPLGELLSVQQQPIPKIKSLKGIAIHRCYHDLSTYDGKIKSTQIQTNHRNKFQHLRLTEAQKSKSDVIRNNKSLNVLPTKANPLKSIDIYYSNNNCYILKIYNDFSLMAMKNFNKDQFITKFTGSGIQCVQFIERNTLANELYIEFCSERSLSPSEMTVFISRKENPNCYIIKTFDSGRVILSVYASSDVDVGEELSIGTIWSSKNSGPCINGLLNSQRDWFKDLTLTDIKNDIYQNISIYLNTEERYYMNNDPDLLVDTATLENEILEHFLGYQSNRVSIDDLVEVTIKLFKLNFNDKEFIKYTISCLNNHVSISQKVSILFNTCRLFILWWNDINELTTASKLERFAVCWSLSFNGMMEVYMNAEAWAKNLVISFNKFSEYLWQCLEAIGWETVTTVASYNYFLFQLSNAYGI</sequence>
<proteinExistence type="predicted"/>
<dbReference type="EMBL" id="CAJVPP010000149">
    <property type="protein sequence ID" value="CAG8447940.1"/>
    <property type="molecule type" value="Genomic_DNA"/>
</dbReference>
<dbReference type="InterPro" id="IPR046341">
    <property type="entry name" value="SET_dom_sf"/>
</dbReference>
<gene>
    <name evidence="1" type="ORF">FMOSSE_LOCUS1309</name>
</gene>
<comment type="caution">
    <text evidence="1">The sequence shown here is derived from an EMBL/GenBank/DDBJ whole genome shotgun (WGS) entry which is preliminary data.</text>
</comment>
<name>A0A9N8YUP5_FUNMO</name>
<dbReference type="SUPFAM" id="SSF82199">
    <property type="entry name" value="SET domain"/>
    <property type="match status" value="1"/>
</dbReference>
<dbReference type="Gene3D" id="2.170.270.10">
    <property type="entry name" value="SET domain"/>
    <property type="match status" value="1"/>
</dbReference>
<accession>A0A9N8YUP5</accession>
<keyword evidence="2" id="KW-1185">Reference proteome</keyword>